<name>A0A839EE30_9MICO</name>
<dbReference type="AlphaFoldDB" id="A0A839EE30"/>
<evidence type="ECO:0000313" key="1">
    <source>
        <dbReference type="EMBL" id="MBA8848672.1"/>
    </source>
</evidence>
<sequence>MVSRLPNPWAGQPGFWAAVNRFFYPIAGPAAVGIGRPEDPYVAPLDPTCPLCAAPMADHVIERGVGTTATRLHCPPAAV</sequence>
<dbReference type="EMBL" id="JACGWX010000006">
    <property type="protein sequence ID" value="MBA8848672.1"/>
    <property type="molecule type" value="Genomic_DNA"/>
</dbReference>
<reference evidence="1 2" key="1">
    <citation type="submission" date="2020-07" db="EMBL/GenBank/DDBJ databases">
        <title>Sequencing the genomes of 1000 actinobacteria strains.</title>
        <authorList>
            <person name="Klenk H.-P."/>
        </authorList>
    </citation>
    <scope>NUCLEOTIDE SEQUENCE [LARGE SCALE GENOMIC DNA]</scope>
    <source>
        <strain evidence="1 2">DSM 19663</strain>
    </source>
</reference>
<protein>
    <submittedName>
        <fullName evidence="1">Uncharacterized protein</fullName>
    </submittedName>
</protein>
<proteinExistence type="predicted"/>
<dbReference type="Proteomes" id="UP000585905">
    <property type="component" value="Unassembled WGS sequence"/>
</dbReference>
<keyword evidence="2" id="KW-1185">Reference proteome</keyword>
<gene>
    <name evidence="1" type="ORF">FHX53_002282</name>
</gene>
<dbReference type="RefSeq" id="WP_182491444.1">
    <property type="nucleotide sequence ID" value="NZ_BAAAOV010000012.1"/>
</dbReference>
<accession>A0A839EE30</accession>
<comment type="caution">
    <text evidence="1">The sequence shown here is derived from an EMBL/GenBank/DDBJ whole genome shotgun (WGS) entry which is preliminary data.</text>
</comment>
<organism evidence="1 2">
    <name type="scientific">Microcella alkalica</name>
    <dbReference type="NCBI Taxonomy" id="355930"/>
    <lineage>
        <taxon>Bacteria</taxon>
        <taxon>Bacillati</taxon>
        <taxon>Actinomycetota</taxon>
        <taxon>Actinomycetes</taxon>
        <taxon>Micrococcales</taxon>
        <taxon>Microbacteriaceae</taxon>
        <taxon>Microcella</taxon>
    </lineage>
</organism>
<evidence type="ECO:0000313" key="2">
    <source>
        <dbReference type="Proteomes" id="UP000585905"/>
    </source>
</evidence>